<sequence length="76" mass="8368">MMFGRVFWFAVGAGVTIYVVVKARDYIDKHSPEALVERVQTSVVEAGDATKAFVARVRAAQAEREAELRSTIGLPQ</sequence>
<proteinExistence type="predicted"/>
<gene>
    <name evidence="2" type="ORF">GCM10022204_39590</name>
</gene>
<evidence type="ECO:0000313" key="2">
    <source>
        <dbReference type="EMBL" id="GAA3716046.1"/>
    </source>
</evidence>
<feature type="transmembrane region" description="Helical" evidence="1">
    <location>
        <begin position="6"/>
        <end position="21"/>
    </location>
</feature>
<accession>A0ABP7EA96</accession>
<evidence type="ECO:0000256" key="1">
    <source>
        <dbReference type="SAM" id="Phobius"/>
    </source>
</evidence>
<organism evidence="2 3">
    <name type="scientific">Microlunatus aurantiacus</name>
    <dbReference type="NCBI Taxonomy" id="446786"/>
    <lineage>
        <taxon>Bacteria</taxon>
        <taxon>Bacillati</taxon>
        <taxon>Actinomycetota</taxon>
        <taxon>Actinomycetes</taxon>
        <taxon>Propionibacteriales</taxon>
        <taxon>Propionibacteriaceae</taxon>
        <taxon>Microlunatus</taxon>
    </lineage>
</organism>
<dbReference type="Proteomes" id="UP001500051">
    <property type="component" value="Unassembled WGS sequence"/>
</dbReference>
<protein>
    <recommendedName>
        <fullName evidence="4">Secreted protein</fullName>
    </recommendedName>
</protein>
<dbReference type="Pfam" id="PF19664">
    <property type="entry name" value="DUF6167"/>
    <property type="match status" value="1"/>
</dbReference>
<keyword evidence="1" id="KW-0472">Membrane</keyword>
<comment type="caution">
    <text evidence="2">The sequence shown here is derived from an EMBL/GenBank/DDBJ whole genome shotgun (WGS) entry which is preliminary data.</text>
</comment>
<keyword evidence="1" id="KW-1133">Transmembrane helix</keyword>
<keyword evidence="1" id="KW-0812">Transmembrane</keyword>
<evidence type="ECO:0000313" key="3">
    <source>
        <dbReference type="Proteomes" id="UP001500051"/>
    </source>
</evidence>
<evidence type="ECO:0008006" key="4">
    <source>
        <dbReference type="Google" id="ProtNLM"/>
    </source>
</evidence>
<dbReference type="EMBL" id="BAAAYX010000020">
    <property type="protein sequence ID" value="GAA3716046.1"/>
    <property type="molecule type" value="Genomic_DNA"/>
</dbReference>
<keyword evidence="3" id="KW-1185">Reference proteome</keyword>
<name>A0ABP7EA96_9ACTN</name>
<reference evidence="3" key="1">
    <citation type="journal article" date="2019" name="Int. J. Syst. Evol. Microbiol.">
        <title>The Global Catalogue of Microorganisms (GCM) 10K type strain sequencing project: providing services to taxonomists for standard genome sequencing and annotation.</title>
        <authorList>
            <consortium name="The Broad Institute Genomics Platform"/>
            <consortium name="The Broad Institute Genome Sequencing Center for Infectious Disease"/>
            <person name="Wu L."/>
            <person name="Ma J."/>
        </authorList>
    </citation>
    <scope>NUCLEOTIDE SEQUENCE [LARGE SCALE GENOMIC DNA]</scope>
    <source>
        <strain evidence="3">JCM 16548</strain>
    </source>
</reference>
<dbReference type="InterPro" id="IPR046165">
    <property type="entry name" value="DUF6167"/>
</dbReference>